<dbReference type="OMA" id="WIAFLGH"/>
<protein>
    <submittedName>
        <fullName evidence="1">Uncharacterized protein</fullName>
    </submittedName>
</protein>
<comment type="caution">
    <text evidence="1">The sequence shown here is derived from an EMBL/GenBank/DDBJ whole genome shotgun (WGS) entry which is preliminary data.</text>
</comment>
<gene>
    <name evidence="1" type="ORF">SMACR_00818</name>
</gene>
<name>A0A8S9A0I8_SORMA</name>
<dbReference type="AlphaFoldDB" id="A0A8S9A0I8"/>
<dbReference type="EMBL" id="NMPR01000019">
    <property type="protein sequence ID" value="KAA8634700.1"/>
    <property type="molecule type" value="Genomic_DNA"/>
</dbReference>
<organism evidence="1 2">
    <name type="scientific">Sordaria macrospora</name>
    <dbReference type="NCBI Taxonomy" id="5147"/>
    <lineage>
        <taxon>Eukaryota</taxon>
        <taxon>Fungi</taxon>
        <taxon>Dikarya</taxon>
        <taxon>Ascomycota</taxon>
        <taxon>Pezizomycotina</taxon>
        <taxon>Sordariomycetes</taxon>
        <taxon>Sordariomycetidae</taxon>
        <taxon>Sordariales</taxon>
        <taxon>Sordariaceae</taxon>
        <taxon>Sordaria</taxon>
    </lineage>
</organism>
<sequence>MFSKTKPLGSLKSILPPIHQPLPLNQRESQKLLDVLKASFRAHLDKEHGWTPDTNHVAPAAPAVTYLPSASASKDVPARPTDKHMRAILENPLFNNKAFVPPSVAAAASASVSAAPAVRNNRNEVFQLAVSKGIMNIQRALGFLLAVQRDIQLSAAVSVTQGMKESGAGLLVLRWLRSSGEERSLSFLGNRTFTRLLLRYMVAEGLDELAWSWFHRLLNEPALTTGSPERAAYPAALLDGLIMAKSQAIELDDAYTSLLRGKEVINVTPMASTQHLVHAWSRLCWHTTGESYKHQIPAASLFESFVAVHNELPKPFPMAVAHLMLYHPTKPSPALALKYLKNGYVWNTKLPSYRADNKPADAKFPTKLASLTLDTIENLMQNGEFAKAQRLMERFKTHLAPMGPHLGAVAF</sequence>
<proteinExistence type="predicted"/>
<reference evidence="1 2" key="1">
    <citation type="submission" date="2017-07" db="EMBL/GenBank/DDBJ databases">
        <title>Genome sequence of the Sordaria macrospora wild type strain R19027.</title>
        <authorList>
            <person name="Nowrousian M."/>
            <person name="Teichert I."/>
            <person name="Kueck U."/>
        </authorList>
    </citation>
    <scope>NUCLEOTIDE SEQUENCE [LARGE SCALE GENOMIC DNA]</scope>
    <source>
        <strain evidence="1 2">R19027</strain>
        <tissue evidence="1">Mycelium</tissue>
    </source>
</reference>
<dbReference type="Proteomes" id="UP000433876">
    <property type="component" value="Unassembled WGS sequence"/>
</dbReference>
<dbReference type="VEuPathDB" id="FungiDB:SMAC_00818"/>
<evidence type="ECO:0000313" key="1">
    <source>
        <dbReference type="EMBL" id="KAA8634700.1"/>
    </source>
</evidence>
<evidence type="ECO:0000313" key="2">
    <source>
        <dbReference type="Proteomes" id="UP000433876"/>
    </source>
</evidence>
<accession>A0A8S9A0I8</accession>